<feature type="compositionally biased region" description="Basic and acidic residues" evidence="1">
    <location>
        <begin position="86"/>
        <end position="96"/>
    </location>
</feature>
<evidence type="ECO:0000313" key="3">
    <source>
        <dbReference type="Proteomes" id="UP001064971"/>
    </source>
</evidence>
<proteinExistence type="predicted"/>
<dbReference type="Proteomes" id="UP001064971">
    <property type="component" value="Plasmid pDAETH-1"/>
</dbReference>
<accession>A0ABN6RJY1</accession>
<evidence type="ECO:0000313" key="2">
    <source>
        <dbReference type="EMBL" id="BDP43618.1"/>
    </source>
</evidence>
<name>A0ABN6RJY1_9DEIO</name>
<feature type="region of interest" description="Disordered" evidence="1">
    <location>
        <begin position="83"/>
        <end position="112"/>
    </location>
</feature>
<dbReference type="EMBL" id="AP026561">
    <property type="protein sequence ID" value="BDP43618.1"/>
    <property type="molecule type" value="Genomic_DNA"/>
</dbReference>
<keyword evidence="2" id="KW-0614">Plasmid</keyword>
<reference evidence="2" key="1">
    <citation type="submission" date="2022-07" db="EMBL/GenBank/DDBJ databases">
        <title>Complete Genome Sequence of the Radioresistant Bacterium Deinococcus aetherius ST0316, Isolated from the Air Dust collected in Lower Stratosphere above Japan.</title>
        <authorList>
            <person name="Satoh K."/>
            <person name="Hagiwara K."/>
            <person name="Katsumata K."/>
            <person name="Kubo A."/>
            <person name="Yokobori S."/>
            <person name="Yamagishi A."/>
            <person name="Oono Y."/>
            <person name="Narumi I."/>
        </authorList>
    </citation>
    <scope>NUCLEOTIDE SEQUENCE</scope>
    <source>
        <strain evidence="2">ST0316</strain>
        <plasmid evidence="2">pDAETH-1</plasmid>
    </source>
</reference>
<evidence type="ECO:0000256" key="1">
    <source>
        <dbReference type="SAM" id="MobiDB-lite"/>
    </source>
</evidence>
<protein>
    <submittedName>
        <fullName evidence="2">Uncharacterized protein</fullName>
    </submittedName>
</protein>
<geneLocation type="plasmid" evidence="2 3">
    <name>pDAETH-1</name>
</geneLocation>
<keyword evidence="3" id="KW-1185">Reference proteome</keyword>
<gene>
    <name evidence="2" type="ORF">DAETH_35870</name>
</gene>
<sequence length="112" mass="12147">MTQPGPPAGTLAGMVTVELTDEHILDMQLADREIVMSLRGVLPPLRPGDRLRFPSFGRWTVLRVGLHPPHASGVEVTLQLDEAGDDVPRDEARAGTERGGPAEFSHCGRVEE</sequence>
<organism evidence="2 3">
    <name type="scientific">Deinococcus aetherius</name>
    <dbReference type="NCBI Taxonomy" id="200252"/>
    <lineage>
        <taxon>Bacteria</taxon>
        <taxon>Thermotogati</taxon>
        <taxon>Deinococcota</taxon>
        <taxon>Deinococci</taxon>
        <taxon>Deinococcales</taxon>
        <taxon>Deinococcaceae</taxon>
        <taxon>Deinococcus</taxon>
    </lineage>
</organism>